<dbReference type="PANTHER" id="PTHR22600:SF57">
    <property type="entry name" value="BETA-N-ACETYLHEXOSAMINIDASE"/>
    <property type="match status" value="1"/>
</dbReference>
<keyword evidence="4" id="KW-0378">Hydrolase</keyword>
<dbReference type="Gene3D" id="3.30.379.10">
    <property type="entry name" value="Chitobiase/beta-hexosaminidase domain 2-like"/>
    <property type="match status" value="1"/>
</dbReference>
<evidence type="ECO:0000259" key="7">
    <source>
        <dbReference type="Pfam" id="PF00728"/>
    </source>
</evidence>
<comment type="catalytic activity">
    <reaction evidence="1">
        <text>Hydrolysis of terminal non-reducing N-acetyl-D-hexosamine residues in N-acetyl-beta-D-hexosaminides.</text>
        <dbReference type="EC" id="3.2.1.52"/>
    </reaction>
</comment>
<dbReference type="SUPFAM" id="SSF55545">
    <property type="entry name" value="beta-N-acetylhexosaminidase-like domain"/>
    <property type="match status" value="1"/>
</dbReference>
<name>A0ABV3DTP7_9ACTN</name>
<feature type="region of interest" description="Disordered" evidence="6">
    <location>
        <begin position="507"/>
        <end position="534"/>
    </location>
</feature>
<sequence length="555" mass="60539">MPQTPVPVPLPGHLTRGDGHFLLRADTPVDAPEACGPEVAWLRGVLGAATGCRLPEGADHGPDGTGGIAVRLDDALGSEEYRLDVRPEGVVVAGGDRAGVFRAFQTLRQLMDPAVFRRAPVRQGPWAVPAVSVRDRPRFTWRGVLLDVVRHFMPKADVLRFLDLMAVHHLNVLHLHLTDDQGWRVEVPGRPRLTEVGAWRTESMVGTRHTPRHDGRPHGGYYTRDDLREIVAYAEARHITVVPEVDLPGHAQAVLAAYPELAAGPAPDGVRTGWGISDAVLAATDEVLAFCREVLDEICAVFPSRYVCVGGDEVPRGPWRADPASIARARELGLPDTDGLQRWFTAQLADMLAAHGRVVFGWDEILEDGAPDGALIGGWRGDHGVRAAAQLGFDVVASPDTSVYLDYRQAEGPDEPLPVGTLVTTETVHAFDPVPADLTADEARHVLGGQAALWAENLDSVRAVDYAAFPRLCALAEALWTEGPRDTAEFVARMARDHLPRLDALGVEYRPPGGPHPWQTRPDAPGFPRERADREAELARMTERLRENRPRKADS</sequence>
<dbReference type="InterPro" id="IPR017853">
    <property type="entry name" value="GH"/>
</dbReference>
<gene>
    <name evidence="9" type="ORF">AB0C36_37140</name>
</gene>
<dbReference type="InterPro" id="IPR029018">
    <property type="entry name" value="Hex-like_dom2"/>
</dbReference>
<evidence type="ECO:0000256" key="4">
    <source>
        <dbReference type="ARBA" id="ARBA00022801"/>
    </source>
</evidence>
<evidence type="ECO:0000256" key="1">
    <source>
        <dbReference type="ARBA" id="ARBA00001231"/>
    </source>
</evidence>
<accession>A0ABV3DTP7</accession>
<comment type="caution">
    <text evidence="9">The sequence shown here is derived from an EMBL/GenBank/DDBJ whole genome shotgun (WGS) entry which is preliminary data.</text>
</comment>
<keyword evidence="5" id="KW-0326">Glycosidase</keyword>
<dbReference type="CDD" id="cd06563">
    <property type="entry name" value="GH20_chitobiase-like"/>
    <property type="match status" value="1"/>
</dbReference>
<dbReference type="SUPFAM" id="SSF51445">
    <property type="entry name" value="(Trans)glycosidases"/>
    <property type="match status" value="1"/>
</dbReference>
<evidence type="ECO:0000256" key="6">
    <source>
        <dbReference type="SAM" id="MobiDB-lite"/>
    </source>
</evidence>
<evidence type="ECO:0000256" key="5">
    <source>
        <dbReference type="ARBA" id="ARBA00023295"/>
    </source>
</evidence>
<dbReference type="InterPro" id="IPR015882">
    <property type="entry name" value="HEX_bac_N"/>
</dbReference>
<dbReference type="Pfam" id="PF02838">
    <property type="entry name" value="Glyco_hydro_20b"/>
    <property type="match status" value="1"/>
</dbReference>
<keyword evidence="10" id="KW-1185">Reference proteome</keyword>
<organism evidence="9 10">
    <name type="scientific">Streptodolium elevatio</name>
    <dbReference type="NCBI Taxonomy" id="3157996"/>
    <lineage>
        <taxon>Bacteria</taxon>
        <taxon>Bacillati</taxon>
        <taxon>Actinomycetota</taxon>
        <taxon>Actinomycetes</taxon>
        <taxon>Kitasatosporales</taxon>
        <taxon>Streptomycetaceae</taxon>
        <taxon>Streptodolium</taxon>
    </lineage>
</organism>
<dbReference type="PANTHER" id="PTHR22600">
    <property type="entry name" value="BETA-HEXOSAMINIDASE"/>
    <property type="match status" value="1"/>
</dbReference>
<feature type="domain" description="Glycoside hydrolase family 20 catalytic" evidence="7">
    <location>
        <begin position="139"/>
        <end position="482"/>
    </location>
</feature>
<dbReference type="InterPro" id="IPR025705">
    <property type="entry name" value="Beta_hexosaminidase_sua/sub"/>
</dbReference>
<dbReference type="EMBL" id="JBEZFP010000154">
    <property type="protein sequence ID" value="MEU8139112.1"/>
    <property type="molecule type" value="Genomic_DNA"/>
</dbReference>
<feature type="domain" description="Beta-hexosaminidase bacterial type N-terminal" evidence="8">
    <location>
        <begin position="8"/>
        <end position="135"/>
    </location>
</feature>
<reference evidence="9 10" key="1">
    <citation type="submission" date="2024-06" db="EMBL/GenBank/DDBJ databases">
        <title>The Natural Products Discovery Center: Release of the First 8490 Sequenced Strains for Exploring Actinobacteria Biosynthetic Diversity.</title>
        <authorList>
            <person name="Kalkreuter E."/>
            <person name="Kautsar S.A."/>
            <person name="Yang D."/>
            <person name="Bader C.D."/>
            <person name="Teijaro C.N."/>
            <person name="Fluegel L."/>
            <person name="Davis C.M."/>
            <person name="Simpson J.R."/>
            <person name="Lauterbach L."/>
            <person name="Steele A.D."/>
            <person name="Gui C."/>
            <person name="Meng S."/>
            <person name="Li G."/>
            <person name="Viehrig K."/>
            <person name="Ye F."/>
            <person name="Su P."/>
            <person name="Kiefer A.F."/>
            <person name="Nichols A."/>
            <person name="Cepeda A.J."/>
            <person name="Yan W."/>
            <person name="Fan B."/>
            <person name="Jiang Y."/>
            <person name="Adhikari A."/>
            <person name="Zheng C.-J."/>
            <person name="Schuster L."/>
            <person name="Cowan T.M."/>
            <person name="Smanski M.J."/>
            <person name="Chevrette M.G."/>
            <person name="De Carvalho L.P.S."/>
            <person name="Shen B."/>
        </authorList>
    </citation>
    <scope>NUCLEOTIDE SEQUENCE [LARGE SCALE GENOMIC DNA]</scope>
    <source>
        <strain evidence="9 10">NPDC048946</strain>
    </source>
</reference>
<evidence type="ECO:0000313" key="9">
    <source>
        <dbReference type="EMBL" id="MEU8139112.1"/>
    </source>
</evidence>
<dbReference type="RefSeq" id="WP_358362988.1">
    <property type="nucleotide sequence ID" value="NZ_JBEZFP010000154.1"/>
</dbReference>
<protein>
    <recommendedName>
        <fullName evidence="3">beta-N-acetylhexosaminidase</fullName>
        <ecNumber evidence="3">3.2.1.52</ecNumber>
    </recommendedName>
</protein>
<evidence type="ECO:0000256" key="2">
    <source>
        <dbReference type="ARBA" id="ARBA00006285"/>
    </source>
</evidence>
<comment type="similarity">
    <text evidence="2">Belongs to the glycosyl hydrolase 20 family.</text>
</comment>
<evidence type="ECO:0000313" key="10">
    <source>
        <dbReference type="Proteomes" id="UP001551482"/>
    </source>
</evidence>
<dbReference type="PRINTS" id="PR00738">
    <property type="entry name" value="GLHYDRLASE20"/>
</dbReference>
<dbReference type="Proteomes" id="UP001551482">
    <property type="component" value="Unassembled WGS sequence"/>
</dbReference>
<evidence type="ECO:0000259" key="8">
    <source>
        <dbReference type="Pfam" id="PF02838"/>
    </source>
</evidence>
<dbReference type="InterPro" id="IPR015883">
    <property type="entry name" value="Glyco_hydro_20_cat"/>
</dbReference>
<dbReference type="Gene3D" id="3.20.20.80">
    <property type="entry name" value="Glycosidases"/>
    <property type="match status" value="1"/>
</dbReference>
<proteinExistence type="inferred from homology"/>
<evidence type="ECO:0000256" key="3">
    <source>
        <dbReference type="ARBA" id="ARBA00012663"/>
    </source>
</evidence>
<dbReference type="Pfam" id="PF00728">
    <property type="entry name" value="Glyco_hydro_20"/>
    <property type="match status" value="1"/>
</dbReference>
<dbReference type="EC" id="3.2.1.52" evidence="3"/>